<organism evidence="3 4">
    <name type="scientific">Methylocella tundrae</name>
    <dbReference type="NCBI Taxonomy" id="227605"/>
    <lineage>
        <taxon>Bacteria</taxon>
        <taxon>Pseudomonadati</taxon>
        <taxon>Pseudomonadota</taxon>
        <taxon>Alphaproteobacteria</taxon>
        <taxon>Hyphomicrobiales</taxon>
        <taxon>Beijerinckiaceae</taxon>
        <taxon>Methylocella</taxon>
    </lineage>
</organism>
<sequence length="126" mass="13387">MGQIHLLDLASQQARWLTVRQAAVATNVANANTPGFTAGDVVPFEDVFNDSSIRMVATNPGHIGVDPLGPDQIATKDAAAWETTHSGNSVSVENEMMKAGEVNRSFSLNTSIVKAFNQMLMASVKG</sequence>
<feature type="domain" description="Flagellar basal body rod protein N-terminal" evidence="2">
    <location>
        <begin position="19"/>
        <end position="37"/>
    </location>
</feature>
<evidence type="ECO:0000313" key="3">
    <source>
        <dbReference type="EMBL" id="VTZ50029.1"/>
    </source>
</evidence>
<keyword evidence="3" id="KW-0969">Cilium</keyword>
<reference evidence="3 4" key="1">
    <citation type="submission" date="2019-05" db="EMBL/GenBank/DDBJ databases">
        <authorList>
            <person name="Farhan Ul Haque M."/>
        </authorList>
    </citation>
    <scope>NUCLEOTIDE SEQUENCE [LARGE SCALE GENOMIC DNA]</scope>
    <source>
        <strain evidence="3">2</strain>
    </source>
</reference>
<keyword evidence="4" id="KW-1185">Reference proteome</keyword>
<comment type="caution">
    <text evidence="3">The sequence shown here is derived from an EMBL/GenBank/DDBJ whole genome shotgun (WGS) entry which is preliminary data.</text>
</comment>
<evidence type="ECO:0000259" key="2">
    <source>
        <dbReference type="Pfam" id="PF00460"/>
    </source>
</evidence>
<evidence type="ECO:0000256" key="1">
    <source>
        <dbReference type="ARBA" id="ARBA00004117"/>
    </source>
</evidence>
<comment type="subcellular location">
    <subcellularLocation>
        <location evidence="1">Bacterial flagellum basal body</location>
    </subcellularLocation>
</comment>
<keyword evidence="3" id="KW-0282">Flagellum</keyword>
<dbReference type="GO" id="GO:0009425">
    <property type="term" value="C:bacterial-type flagellum basal body"/>
    <property type="evidence" value="ECO:0007669"/>
    <property type="project" value="UniProtKB-SubCell"/>
</dbReference>
<protein>
    <submittedName>
        <fullName evidence="3">Flagellar basal body rod protein FlgB</fullName>
    </submittedName>
</protein>
<name>A0A8B6M6H8_METTU</name>
<proteinExistence type="predicted"/>
<dbReference type="AlphaFoldDB" id="A0A8B6M6H8"/>
<dbReference type="EMBL" id="CABFMQ020000076">
    <property type="protein sequence ID" value="VTZ50029.1"/>
    <property type="molecule type" value="Genomic_DNA"/>
</dbReference>
<keyword evidence="3" id="KW-0966">Cell projection</keyword>
<dbReference type="NCBIfam" id="NF004653">
    <property type="entry name" value="PRK06003.1"/>
    <property type="match status" value="1"/>
</dbReference>
<dbReference type="RefSeq" id="WP_174512191.1">
    <property type="nucleotide sequence ID" value="NZ_CABFMQ020000076.1"/>
</dbReference>
<dbReference type="Proteomes" id="UP000485880">
    <property type="component" value="Unassembled WGS sequence"/>
</dbReference>
<evidence type="ECO:0000313" key="4">
    <source>
        <dbReference type="Proteomes" id="UP000485880"/>
    </source>
</evidence>
<gene>
    <name evidence="3" type="primary">flgB</name>
    <name evidence="3" type="ORF">MPC4_20239</name>
</gene>
<dbReference type="Pfam" id="PF00460">
    <property type="entry name" value="Flg_bb_rod"/>
    <property type="match status" value="1"/>
</dbReference>
<dbReference type="InterPro" id="IPR001444">
    <property type="entry name" value="Flag_bb_rod_N"/>
</dbReference>
<accession>A0A8B6M6H8</accession>